<feature type="region of interest" description="Disordered" evidence="2">
    <location>
        <begin position="2242"/>
        <end position="2261"/>
    </location>
</feature>
<evidence type="ECO:0000313" key="5">
    <source>
        <dbReference type="Proteomes" id="UP000322899"/>
    </source>
</evidence>
<feature type="chain" id="PRO_5022807077" evidence="3">
    <location>
        <begin position="20"/>
        <end position="3009"/>
    </location>
</feature>
<feature type="region of interest" description="Disordered" evidence="2">
    <location>
        <begin position="502"/>
        <end position="523"/>
    </location>
</feature>
<dbReference type="EMBL" id="VLTO01000037">
    <property type="protein sequence ID" value="KAA0173141.1"/>
    <property type="molecule type" value="Genomic_DNA"/>
</dbReference>
<dbReference type="Proteomes" id="UP000322899">
    <property type="component" value="Unassembled WGS sequence"/>
</dbReference>
<evidence type="ECO:0000256" key="3">
    <source>
        <dbReference type="SAM" id="SignalP"/>
    </source>
</evidence>
<organism evidence="4 5">
    <name type="scientific">Cafeteria roenbergensis</name>
    <name type="common">Marine flagellate</name>
    <dbReference type="NCBI Taxonomy" id="33653"/>
    <lineage>
        <taxon>Eukaryota</taxon>
        <taxon>Sar</taxon>
        <taxon>Stramenopiles</taxon>
        <taxon>Bigyra</taxon>
        <taxon>Opalozoa</taxon>
        <taxon>Bicosoecida</taxon>
        <taxon>Cafeteriaceae</taxon>
        <taxon>Cafeteria</taxon>
    </lineage>
</organism>
<dbReference type="PANTHER" id="PTHR31513">
    <property type="entry name" value="EPHRIN TYPE-B RECEPTOR"/>
    <property type="match status" value="1"/>
</dbReference>
<feature type="region of interest" description="Disordered" evidence="2">
    <location>
        <begin position="893"/>
        <end position="913"/>
    </location>
</feature>
<reference evidence="4 5" key="1">
    <citation type="submission" date="2019-07" db="EMBL/GenBank/DDBJ databases">
        <title>Genomes of Cafeteria roenbergensis.</title>
        <authorList>
            <person name="Fischer M.G."/>
            <person name="Hackl T."/>
            <person name="Roman M."/>
        </authorList>
    </citation>
    <scope>NUCLEOTIDE SEQUENCE [LARGE SCALE GENOMIC DNA]</scope>
    <source>
        <strain evidence="4 5">E4-10P</strain>
    </source>
</reference>
<feature type="region of interest" description="Disordered" evidence="2">
    <location>
        <begin position="107"/>
        <end position="133"/>
    </location>
</feature>
<feature type="region of interest" description="Disordered" evidence="2">
    <location>
        <begin position="1751"/>
        <end position="1770"/>
    </location>
</feature>
<feature type="compositionally biased region" description="Polar residues" evidence="2">
    <location>
        <begin position="187"/>
        <end position="200"/>
    </location>
</feature>
<sequence length="3009" mass="304655">MRWAAAFAVSLAGAWAVSARGEACPHLNLTTASRISTSCTLDAGEYTFDTLVIESGATMTLGGPARLEAATSIEVAGKLVSGGGAGQLVVVTPTLRVPAGGHVSADAKGYTASSHHSSCTTPGTRDGGRHGGGPVGTTCGDYEWPVLAGGGGRTGTRTGGTGGGSLLLLCNSTPSSVLDVNGTVSVDGQSGTSATSRNQHASGGGAGGSLLVVASRLSGTGVMSADGGSGADGYSSYDSNGGSGGRIAMHVSHSGRGDFRGTVRARAGAAYGSWSSQNAAGTVFWCERPGTAVDPDPETNRFGCGVRRVEADNAGRTTSTYHTQLALEGGRRRFEVDELYLGPSVHFSVSAPSEFDEDTMPDARTSLVLGNVTSSGSQSAFAGESSWSTQVVRRTTVQRPLEVSVASLTVEEHGRAVLPPSVVVRNAALNVAGELVGLRMLGNAALTLGAGVTALGAVEVSVEDTSRLTLGALPSQQFRLTARDALRVAVGAVVSGDAKGYTANSHHSSCTTPGTRDGGRHGGGPVGTTCGDYEWPVLAGGGGRTGTRTGGTGGGSLLLLCNSTPSSVLDVNGTVSVDGQSGTSATSVNQQASGGGAGGSLLVVASRLSGTGVMSADGGSGANGYSSYDSNGGSGGRIAMHVSHSGRGDFRGTVRARAGAAYGSWSSQNAAGTVFWCERSGTAVDPDPETNRFGCGVRRVEADNAGRTTSTYHTQLALEGGRRRFEVDELYLGPSVHFSVSAPSEFDEDTMPDARTSLVLGNVTSSGSQSAFAGESSWSTQVVRRTTVQRPLEVSVASLTVEEHGRAVLPPSVVVRNAALNVAGELVGLRMLGNAALTLGAGVTALGAVEVSVEDTSRLTLGALPSQQFRLTARDALRVAVGAVVSGDAKGYTASSHHSSCTTPGTRDGGRHGGGPVGTACGDYEWPVLAGGGGRTGTRTGGSGGGSLLLLCNSTPSSVLDVNGTVSVDGQSGTSATSVNQHGSGGGAGGSLLVVASRLSGTGVMSADGGSGANGYSSYDSNGGSGGRIAMHVSHSGRGDFRGTVRARAGAAYGSWSSQNAAGTVFWCERPGTAVDPDPETNRFGCGVRRVEADNAGRTTSTYHTQLALEGGRRRFEVDELYLGPSVHFSVSAPSEFDEDTMPDARTSLVLGNVTSSGSQVPTLFVEAGVTLTLAGLGDDDVQVGHVRTTSSQSAFAGESSWSTQVVRRTTVQRPLEVSVASLTVEEHGRAVLPPSVVVRNAALNVAGELVGVRSLTLDQGSSTTFSSAGATWVNDTAVGVSGESWAAWACGEGRVTTCASGGSVRASGGDRGRFGFSQLRMLGNAALTLGAGVTALGAVEVSVEDTSRLTLGALPSQQFRLTARDALRVAVGAVVSGDATGYTANSHHSSCTTPGTRDGGRHGGGPVGTACGDYEWPVLAGGGGRTATRTGGTGGGSLLLLCNSTPSSVLDVNGTNAAGTVFWCERPGTAVDPDPETNRFGCGVRRVEADNAGRTTSTYHTQLALEGGRRRFEVDELYLGPSVHFSVSAPSEFDEDTMPDARTSLVLGNVTSSGSQVPTLFVEAGVTLTLAGLGDDDVQRPLEVSVASLTVEEHGRAVLPPSVVVRNAALNVAGELVGVRSLTLDQGSSTTFSSAGATWVNDTAVGVSGESWAAWACGEGRVTTCASGGSVRASGGDRGRFGFSQLRMLGNAALTLGAGVTALGAVEVSVEDTSRLTLGALPSQQFRLTARDALRVAVGAVVSGDATGYTANSHHSSCTTPGTRDGGRHGGGPVGTACGDYEWPVLAGGGGRTGTRTGGTGGGSLLLLCNSTPSSVLDVNGTVSVDGQSGTSATSVNQHGSGGGAGGSLLVVASRLSGTGVMSADGGSGANGYSSYDSNGGSGGRIAMHVSHSGRGDFRGTVRARAGAAYGSWSSQNAAGTVFWCERPGTAVDPDPETNRFGCGVRRVEADNAGRTTSTYHTQLALEGGRRRFEVDELYLGPSVHFSVSAPSEFDEDTMPDARTSLVLGNVTSSGSQVPTLFVEAGVTLTLAGLGDDDVQVGHVRTTSSQSAFAGESSWSTQVVRRTTVQRPLEVSVASLTVEEHGRAVLPPSVVVRNAALNVAGELVGVRSLTLDQGSSTTFSSAGATWVNDTAVGVSGESWAAWACGEGRVTTCASGGSVRASGGDRGRFGFSQLRMLGNAALTLGAGVTALGAVEVSVEDTSRLTLGALPSQQFRLTARDALRVAVGAVVSGDAKGYTANSHHSSCTTPGTRDGGRHGGGPVGTTCGDYEWPVLAGGGGRTATRTGGTGGGSLLLLCNSTPSSVLDVNGTVSVDGQSGTSATSVNQQASGGGAGGSLLVVASRLSGTGVMSADGGNGANGYSSYDSRPGSGGRIAAHVLSSSWSGSIHACAGNPYGSYSNAPGTVYFCTGTQCGGASRSAMGNATDASTRRRVVVDACGRTVSWSAAIGDGSRPAEALDVVELSNRGVATLRPTRDAAKVPSTQLRVGSILGDNTGSLSIEPATSVVVLGTGSGWAPGKSEAVIRYTDAGERTLYTVQRVLTGKAELYFADMLLAAGGELHLPAVVSICNISLSLLGDVYGAETLKICQNAQTSASLSITGCKDPEANNFNVGAVHSDNSTCYYGGVRGCTYAVAANFDPLAEVNDGSCVLASGLENGCPYEAATNYLASSLDDGTCEFPDFGALAGQIESLEAQIVPLKTLLNATESQLTEEKQGRAADIARLEATIAQLTGNVTDLERLVRFFNSSCGPGSFEVASKLSAAEAAVETLQGNVSELLGQLNATTQRADAAEAEVQASDAKNALLLDDLAASRDQVAALTQRAEQAESQVVVTSANNTQLADELAMWKAQAIAQRERADLAEARAQTSSSNSSVLASELALCRADAAAQEERADAAEDVAAQRLERISDLEATNEFLSTTSNATQLHLARQVSNLTASNLELVQLLNTTRQALEDKTATCPAPGDGTYAPVDPCPPGGDVNCTDLATSGAACTSGVPLARLRQGH</sequence>
<feature type="signal peptide" evidence="3">
    <location>
        <begin position="1"/>
        <end position="19"/>
    </location>
</feature>
<keyword evidence="3" id="KW-0732">Signal</keyword>
<evidence type="ECO:0000256" key="1">
    <source>
        <dbReference type="SAM" id="Coils"/>
    </source>
</evidence>
<name>A0A5A8EB55_CAFRO</name>
<accession>A0A5A8EB55</accession>
<evidence type="ECO:0000256" key="2">
    <source>
        <dbReference type="SAM" id="MobiDB-lite"/>
    </source>
</evidence>
<feature type="coiled-coil region" evidence="1">
    <location>
        <begin position="2725"/>
        <end position="2833"/>
    </location>
</feature>
<proteinExistence type="predicted"/>
<protein>
    <submittedName>
        <fullName evidence="4">Uncharacterized protein</fullName>
    </submittedName>
</protein>
<feature type="region of interest" description="Disordered" evidence="2">
    <location>
        <begin position="187"/>
        <end position="206"/>
    </location>
</feature>
<comment type="caution">
    <text evidence="4">The sequence shown here is derived from an EMBL/GenBank/DDBJ whole genome shotgun (WGS) entry which is preliminary data.</text>
</comment>
<dbReference type="PANTHER" id="PTHR31513:SF2">
    <property type="entry name" value="MRAZ"/>
    <property type="match status" value="1"/>
</dbReference>
<evidence type="ECO:0000313" key="4">
    <source>
        <dbReference type="EMBL" id="KAA0173141.1"/>
    </source>
</evidence>
<keyword evidence="1" id="KW-0175">Coiled coil</keyword>
<gene>
    <name evidence="4" type="ORF">FNF27_05365</name>
</gene>
<dbReference type="OrthoDB" id="566763at2759"/>